<proteinExistence type="predicted"/>
<dbReference type="EMBL" id="LCJM01000002">
    <property type="protein sequence ID" value="KKT79168.1"/>
    <property type="molecule type" value="Genomic_DNA"/>
</dbReference>
<accession>A0A0G1K6T1</accession>
<protein>
    <recommendedName>
        <fullName evidence="3">Tetratricopeptide repeat protein</fullName>
    </recommendedName>
</protein>
<evidence type="ECO:0008006" key="3">
    <source>
        <dbReference type="Google" id="ProtNLM"/>
    </source>
</evidence>
<sequence>MVSLKIGKGKKRLSKLFSAFTRAESAFELTSERLRVLRLLRRLRAKWLLGKARRLFEKYLEANAEITPLVLNIGARIYFHSSDYMSAIKYAKQILERDIGPDQRALALAILAECHEMIGNAKRPEDAFKLIFGDLYHKLEPINQIRVLRSRAGFEGRRRNLEKAQKDIARARKIATERKFVEELLKLKALEIALFVKQ</sequence>
<evidence type="ECO:0000313" key="2">
    <source>
        <dbReference type="Proteomes" id="UP000034889"/>
    </source>
</evidence>
<gene>
    <name evidence="1" type="ORF">UW74_C0002G0009</name>
</gene>
<comment type="caution">
    <text evidence="1">The sequence shown here is derived from an EMBL/GenBank/DDBJ whole genome shotgun (WGS) entry which is preliminary data.</text>
</comment>
<dbReference type="SUPFAM" id="SSF48452">
    <property type="entry name" value="TPR-like"/>
    <property type="match status" value="1"/>
</dbReference>
<dbReference type="AlphaFoldDB" id="A0A0G1K6T1"/>
<organism evidence="1 2">
    <name type="scientific">Candidatus Giovannonibacteria bacterium GW2011_GWC2_44_8</name>
    <dbReference type="NCBI Taxonomy" id="1618657"/>
    <lineage>
        <taxon>Bacteria</taxon>
        <taxon>Candidatus Giovannoniibacteriota</taxon>
    </lineage>
</organism>
<dbReference type="Proteomes" id="UP000034889">
    <property type="component" value="Unassembled WGS sequence"/>
</dbReference>
<name>A0A0G1K6T1_9BACT</name>
<evidence type="ECO:0000313" key="1">
    <source>
        <dbReference type="EMBL" id="KKT79168.1"/>
    </source>
</evidence>
<reference evidence="1 2" key="1">
    <citation type="journal article" date="2015" name="Nature">
        <title>rRNA introns, odd ribosomes, and small enigmatic genomes across a large radiation of phyla.</title>
        <authorList>
            <person name="Brown C.T."/>
            <person name="Hug L.A."/>
            <person name="Thomas B.C."/>
            <person name="Sharon I."/>
            <person name="Castelle C.J."/>
            <person name="Singh A."/>
            <person name="Wilkins M.J."/>
            <person name="Williams K.H."/>
            <person name="Banfield J.F."/>
        </authorList>
    </citation>
    <scope>NUCLEOTIDE SEQUENCE [LARGE SCALE GENOMIC DNA]</scope>
</reference>
<dbReference type="Gene3D" id="1.25.40.10">
    <property type="entry name" value="Tetratricopeptide repeat domain"/>
    <property type="match status" value="1"/>
</dbReference>
<dbReference type="InterPro" id="IPR011990">
    <property type="entry name" value="TPR-like_helical_dom_sf"/>
</dbReference>